<dbReference type="InterPro" id="IPR027796">
    <property type="entry name" value="OTT_1508_deam-like"/>
</dbReference>
<proteinExistence type="predicted"/>
<name>A0A1Y2E637_9PEZI</name>
<dbReference type="PANTHER" id="PTHR42037:SF1">
    <property type="match status" value="1"/>
</dbReference>
<evidence type="ECO:0000313" key="2">
    <source>
        <dbReference type="EMBL" id="ORY66969.1"/>
    </source>
</evidence>
<dbReference type="GeneID" id="63781202"/>
<feature type="compositionally biased region" description="Polar residues" evidence="1">
    <location>
        <begin position="469"/>
        <end position="484"/>
    </location>
</feature>
<dbReference type="PANTHER" id="PTHR42037">
    <property type="match status" value="1"/>
</dbReference>
<gene>
    <name evidence="2" type="ORF">BCR38DRAFT_509234</name>
</gene>
<dbReference type="Proteomes" id="UP000193689">
    <property type="component" value="Unassembled WGS sequence"/>
</dbReference>
<dbReference type="STRING" id="1141098.A0A1Y2E637"/>
<dbReference type="EMBL" id="MCFJ01000004">
    <property type="protein sequence ID" value="ORY66969.1"/>
    <property type="molecule type" value="Genomic_DNA"/>
</dbReference>
<reference evidence="2 3" key="1">
    <citation type="submission" date="2016-07" db="EMBL/GenBank/DDBJ databases">
        <title>Pervasive Adenine N6-methylation of Active Genes in Fungi.</title>
        <authorList>
            <consortium name="DOE Joint Genome Institute"/>
            <person name="Mondo S.J."/>
            <person name="Dannebaum R.O."/>
            <person name="Kuo R.C."/>
            <person name="Labutti K."/>
            <person name="Haridas S."/>
            <person name="Kuo A."/>
            <person name="Salamov A."/>
            <person name="Ahrendt S.R."/>
            <person name="Lipzen A."/>
            <person name="Sullivan W."/>
            <person name="Andreopoulos W.B."/>
            <person name="Clum A."/>
            <person name="Lindquist E."/>
            <person name="Daum C."/>
            <person name="Ramamoorthy G.K."/>
            <person name="Gryganskyi A."/>
            <person name="Culley D."/>
            <person name="Magnuson J.K."/>
            <person name="James T.Y."/>
            <person name="O'Malley M.A."/>
            <person name="Stajich J.E."/>
            <person name="Spatafora J.W."/>
            <person name="Visel A."/>
            <person name="Grigoriev I.V."/>
        </authorList>
    </citation>
    <scope>NUCLEOTIDE SEQUENCE [LARGE SCALE GENOMIC DNA]</scope>
    <source>
        <strain evidence="2 3">CBS 129021</strain>
    </source>
</reference>
<dbReference type="InParanoid" id="A0A1Y2E637"/>
<evidence type="ECO:0000256" key="1">
    <source>
        <dbReference type="SAM" id="MobiDB-lite"/>
    </source>
</evidence>
<organism evidence="2 3">
    <name type="scientific">Pseudomassariella vexata</name>
    <dbReference type="NCBI Taxonomy" id="1141098"/>
    <lineage>
        <taxon>Eukaryota</taxon>
        <taxon>Fungi</taxon>
        <taxon>Dikarya</taxon>
        <taxon>Ascomycota</taxon>
        <taxon>Pezizomycotina</taxon>
        <taxon>Sordariomycetes</taxon>
        <taxon>Xylariomycetidae</taxon>
        <taxon>Amphisphaeriales</taxon>
        <taxon>Pseudomassariaceae</taxon>
        <taxon>Pseudomassariella</taxon>
    </lineage>
</organism>
<dbReference type="AlphaFoldDB" id="A0A1Y2E637"/>
<dbReference type="OrthoDB" id="3251507at2759"/>
<feature type="region of interest" description="Disordered" evidence="1">
    <location>
        <begin position="469"/>
        <end position="506"/>
    </location>
</feature>
<dbReference type="Pfam" id="PF14441">
    <property type="entry name" value="OTT_1508_deam"/>
    <property type="match status" value="1"/>
</dbReference>
<feature type="region of interest" description="Disordered" evidence="1">
    <location>
        <begin position="416"/>
        <end position="442"/>
    </location>
</feature>
<evidence type="ECO:0000313" key="3">
    <source>
        <dbReference type="Proteomes" id="UP000193689"/>
    </source>
</evidence>
<keyword evidence="3" id="KW-1185">Reference proteome</keyword>
<protein>
    <submittedName>
        <fullName evidence="2">Uncharacterized protein</fullName>
    </submittedName>
</protein>
<sequence length="506" mass="58579">MDDPTALELLYQPIILENALNRVIKQYRDVSGESRDSEGLSAFISGRISILRQQARTVTAIAILQGHEHTIYVVASNHRSVEELQKVKVFLARLLGLIHKNPNELQRKPLTKQIIWRILSFNFPRVKAYLDNLLRHLDACIADCKRREQSQSTSELEKELRMLYSRADFTKDITSENDKQKFLSDCETLLKSIHANKENRIGEAILKKSNNRAMLSSESWCELRHYLGRLLSYRQAAEVIVAAYERWPELFQKFAIIPVPSSTKMAKPISNPELSAADIVRNLLWEDEDPEPYLQQAADMQAIGLDDEIRQQINKKSFRPIVHAEVQLHSALIRQGIVHPRQFWNRYKYIGSSKQTCRLCWYYFCAHGDEMQVRPTHRNIYLNWRLPDVYKSQGPSEVRTRRQLLERLTDHVRKDTKRTLDEKLPSRRKHDSTDQSRVPSFFNPSTDDLSILSDLVSETSRRYANLNLGDSDNQEMVNDNSSWSLVVGEDGFDNEEQEGGASIINE</sequence>
<feature type="compositionally biased region" description="Basic and acidic residues" evidence="1">
    <location>
        <begin position="416"/>
        <end position="425"/>
    </location>
</feature>
<accession>A0A1Y2E637</accession>
<comment type="caution">
    <text evidence="2">The sequence shown here is derived from an EMBL/GenBank/DDBJ whole genome shotgun (WGS) entry which is preliminary data.</text>
</comment>
<dbReference type="RefSeq" id="XP_040717593.1">
    <property type="nucleotide sequence ID" value="XM_040864990.1"/>
</dbReference>